<accession>A0ABQ5HS03</accession>
<comment type="caution">
    <text evidence="2">The sequence shown here is derived from an EMBL/GenBank/DDBJ whole genome shotgun (WGS) entry which is preliminary data.</text>
</comment>
<organism evidence="2 3">
    <name type="scientific">Tanacetum coccineum</name>
    <dbReference type="NCBI Taxonomy" id="301880"/>
    <lineage>
        <taxon>Eukaryota</taxon>
        <taxon>Viridiplantae</taxon>
        <taxon>Streptophyta</taxon>
        <taxon>Embryophyta</taxon>
        <taxon>Tracheophyta</taxon>
        <taxon>Spermatophyta</taxon>
        <taxon>Magnoliopsida</taxon>
        <taxon>eudicotyledons</taxon>
        <taxon>Gunneridae</taxon>
        <taxon>Pentapetalae</taxon>
        <taxon>asterids</taxon>
        <taxon>campanulids</taxon>
        <taxon>Asterales</taxon>
        <taxon>Asteraceae</taxon>
        <taxon>Asteroideae</taxon>
        <taxon>Anthemideae</taxon>
        <taxon>Anthemidinae</taxon>
        <taxon>Tanacetum</taxon>
    </lineage>
</organism>
<gene>
    <name evidence="2" type="ORF">Tco_1079496</name>
</gene>
<name>A0ABQ5HS03_9ASTR</name>
<feature type="compositionally biased region" description="Basic residues" evidence="1">
    <location>
        <begin position="64"/>
        <end position="76"/>
    </location>
</feature>
<dbReference type="Proteomes" id="UP001151760">
    <property type="component" value="Unassembled WGS sequence"/>
</dbReference>
<dbReference type="EMBL" id="BQNB010019941">
    <property type="protein sequence ID" value="GJT90651.1"/>
    <property type="molecule type" value="Genomic_DNA"/>
</dbReference>
<keyword evidence="3" id="KW-1185">Reference proteome</keyword>
<protein>
    <submittedName>
        <fullName evidence="2">Uncharacterized protein</fullName>
    </submittedName>
</protein>
<reference evidence="2" key="2">
    <citation type="submission" date="2022-01" db="EMBL/GenBank/DDBJ databases">
        <authorList>
            <person name="Yamashiro T."/>
            <person name="Shiraishi A."/>
            <person name="Satake H."/>
            <person name="Nakayama K."/>
        </authorList>
    </citation>
    <scope>NUCLEOTIDE SEQUENCE</scope>
</reference>
<evidence type="ECO:0000313" key="3">
    <source>
        <dbReference type="Proteomes" id="UP001151760"/>
    </source>
</evidence>
<sequence length="278" mass="30379">MKVSQPSFRLSTQPFPISIPGLIHRFLLNLPFLPADSSISASGIFHSAGCVQEDIPSGTTSLRRSGRQKTFTKKKASSTPTPTLTYYYIEEGDPDAEYKQYLRYASDEGRFSSVDLTQGGSFDLLLIGKVLSTDFGLGEISILIVWADGSELRLHYQVCSSPASGLGLDLWGSLRNLIAASETYDASIVWHDQDQVLDPWIGNMPSYSLRTQCLQSLLTSPPVHSDGYHNLTGYQEEGLLLRVMATGQPCLTSVVHSYSVAVNPPGAEDIDLLLETGQ</sequence>
<evidence type="ECO:0000256" key="1">
    <source>
        <dbReference type="SAM" id="MobiDB-lite"/>
    </source>
</evidence>
<evidence type="ECO:0000313" key="2">
    <source>
        <dbReference type="EMBL" id="GJT90651.1"/>
    </source>
</evidence>
<proteinExistence type="predicted"/>
<feature type="region of interest" description="Disordered" evidence="1">
    <location>
        <begin position="56"/>
        <end position="79"/>
    </location>
</feature>
<reference evidence="2" key="1">
    <citation type="journal article" date="2022" name="Int. J. Mol. Sci.">
        <title>Draft Genome of Tanacetum Coccineum: Genomic Comparison of Closely Related Tanacetum-Family Plants.</title>
        <authorList>
            <person name="Yamashiro T."/>
            <person name="Shiraishi A."/>
            <person name="Nakayama K."/>
            <person name="Satake H."/>
        </authorList>
    </citation>
    <scope>NUCLEOTIDE SEQUENCE</scope>
</reference>